<feature type="compositionally biased region" description="Basic residues" evidence="6">
    <location>
        <begin position="13"/>
        <end position="22"/>
    </location>
</feature>
<evidence type="ECO:0000256" key="4">
    <source>
        <dbReference type="ARBA" id="ARBA00035175"/>
    </source>
</evidence>
<evidence type="ECO:0000256" key="6">
    <source>
        <dbReference type="SAM" id="MobiDB-lite"/>
    </source>
</evidence>
<dbReference type="InterPro" id="IPR001684">
    <property type="entry name" value="Ribosomal_bL27"/>
</dbReference>
<dbReference type="AlphaFoldDB" id="A0A2H0WAA5"/>
<dbReference type="NCBIfam" id="TIGR00062">
    <property type="entry name" value="L27"/>
    <property type="match status" value="1"/>
</dbReference>
<dbReference type="PANTHER" id="PTHR15893">
    <property type="entry name" value="RIBOSOMAL PROTEIN L27"/>
    <property type="match status" value="1"/>
</dbReference>
<dbReference type="Gene3D" id="2.40.50.100">
    <property type="match status" value="1"/>
</dbReference>
<dbReference type="PROSITE" id="PS00831">
    <property type="entry name" value="RIBOSOMAL_L27"/>
    <property type="match status" value="1"/>
</dbReference>
<evidence type="ECO:0000313" key="8">
    <source>
        <dbReference type="Proteomes" id="UP000230093"/>
    </source>
</evidence>
<name>A0A2H0WAA5_9BACT</name>
<evidence type="ECO:0000313" key="7">
    <source>
        <dbReference type="EMBL" id="PIS09582.1"/>
    </source>
</evidence>
<gene>
    <name evidence="7" type="primary">rpmA</name>
    <name evidence="7" type="ORF">COT75_00025</name>
</gene>
<dbReference type="InterPro" id="IPR018261">
    <property type="entry name" value="Ribosomal_bL27_CS"/>
</dbReference>
<keyword evidence="2 7" id="KW-0689">Ribosomal protein</keyword>
<dbReference type="EMBL" id="PEZT01000001">
    <property type="protein sequence ID" value="PIS09582.1"/>
    <property type="molecule type" value="Genomic_DNA"/>
</dbReference>
<dbReference type="GO" id="GO:0022625">
    <property type="term" value="C:cytosolic large ribosomal subunit"/>
    <property type="evidence" value="ECO:0007669"/>
    <property type="project" value="TreeGrafter"/>
</dbReference>
<evidence type="ECO:0000256" key="3">
    <source>
        <dbReference type="ARBA" id="ARBA00023274"/>
    </source>
</evidence>
<dbReference type="GO" id="GO:0003735">
    <property type="term" value="F:structural constituent of ribosome"/>
    <property type="evidence" value="ECO:0007669"/>
    <property type="project" value="InterPro"/>
</dbReference>
<feature type="region of interest" description="Disordered" evidence="6">
    <location>
        <begin position="1"/>
        <end position="24"/>
    </location>
</feature>
<reference evidence="8" key="1">
    <citation type="submission" date="2017-09" db="EMBL/GenBank/DDBJ databases">
        <title>Depth-based differentiation of microbial function through sediment-hosted aquifers and enrichment of novel symbionts in the deep terrestrial subsurface.</title>
        <authorList>
            <person name="Probst A.J."/>
            <person name="Ladd B."/>
            <person name="Jarett J.K."/>
            <person name="Geller-Mcgrath D.E."/>
            <person name="Sieber C.M.K."/>
            <person name="Emerson J.B."/>
            <person name="Anantharaman K."/>
            <person name="Thomas B.C."/>
            <person name="Malmstrom R."/>
            <person name="Stieglmeier M."/>
            <person name="Klingl A."/>
            <person name="Woyke T."/>
            <person name="Ryan C.M."/>
            <person name="Banfield J.F."/>
        </authorList>
    </citation>
    <scope>NUCLEOTIDE SEQUENCE [LARGE SCALE GENOMIC DNA]</scope>
</reference>
<sequence length="81" mass="8687">MAHKKTGGSTTQHKSRKGKRLGIKIPGGAPIKVGQIIVRQRGTKFHPGEGVGLGRDHTLFALKDGKVKFSQSLGKMIISIN</sequence>
<comment type="caution">
    <text evidence="7">The sequence shown here is derived from an EMBL/GenBank/DDBJ whole genome shotgun (WGS) entry which is preliminary data.</text>
</comment>
<keyword evidence="3" id="KW-0687">Ribonucleoprotein</keyword>
<evidence type="ECO:0000256" key="2">
    <source>
        <dbReference type="ARBA" id="ARBA00022980"/>
    </source>
</evidence>
<accession>A0A2H0WAA5</accession>
<protein>
    <recommendedName>
        <fullName evidence="4">Large ribosomal subunit protein bL27</fullName>
    </recommendedName>
    <alternativeName>
        <fullName evidence="5">50S ribosomal protein L27</fullName>
    </alternativeName>
</protein>
<dbReference type="PRINTS" id="PR00063">
    <property type="entry name" value="RIBOSOMALL27"/>
</dbReference>
<proteinExistence type="inferred from homology"/>
<dbReference type="FunFam" id="2.40.50.100:FF:000020">
    <property type="entry name" value="50S ribosomal protein L27"/>
    <property type="match status" value="1"/>
</dbReference>
<comment type="similarity">
    <text evidence="1">Belongs to the bacterial ribosomal protein bL27 family.</text>
</comment>
<dbReference type="SUPFAM" id="SSF110324">
    <property type="entry name" value="Ribosomal L27 protein-like"/>
    <property type="match status" value="1"/>
</dbReference>
<dbReference type="Proteomes" id="UP000230093">
    <property type="component" value="Unassembled WGS sequence"/>
</dbReference>
<dbReference type="Pfam" id="PF01016">
    <property type="entry name" value="Ribosomal_L27"/>
    <property type="match status" value="1"/>
</dbReference>
<organism evidence="7 8">
    <name type="scientific">Candidatus Beckwithbacteria bacterium CG10_big_fil_rev_8_21_14_0_10_34_10</name>
    <dbReference type="NCBI Taxonomy" id="1974495"/>
    <lineage>
        <taxon>Bacteria</taxon>
        <taxon>Candidatus Beckwithiibacteriota</taxon>
    </lineage>
</organism>
<evidence type="ECO:0000256" key="1">
    <source>
        <dbReference type="ARBA" id="ARBA00010797"/>
    </source>
</evidence>
<dbReference type="PANTHER" id="PTHR15893:SF0">
    <property type="entry name" value="LARGE RIBOSOMAL SUBUNIT PROTEIN BL27M"/>
    <property type="match status" value="1"/>
</dbReference>
<evidence type="ECO:0000256" key="5">
    <source>
        <dbReference type="ARBA" id="ARBA00035477"/>
    </source>
</evidence>
<dbReference type="GO" id="GO:0006412">
    <property type="term" value="P:translation"/>
    <property type="evidence" value="ECO:0007669"/>
    <property type="project" value="InterPro"/>
</dbReference>